<feature type="domain" description="VWFD" evidence="5">
    <location>
        <begin position="1"/>
        <end position="165"/>
    </location>
</feature>
<dbReference type="SMART" id="SM00041">
    <property type="entry name" value="CT"/>
    <property type="match status" value="1"/>
</dbReference>
<dbReference type="GO" id="GO:0031012">
    <property type="term" value="C:extracellular matrix"/>
    <property type="evidence" value="ECO:0007669"/>
    <property type="project" value="TreeGrafter"/>
</dbReference>
<dbReference type="SUPFAM" id="SSF110221">
    <property type="entry name" value="AbfB domain"/>
    <property type="match status" value="1"/>
</dbReference>
<dbReference type="GO" id="GO:0046556">
    <property type="term" value="F:alpha-L-arabinofuranosidase activity"/>
    <property type="evidence" value="ECO:0007669"/>
    <property type="project" value="InterPro"/>
</dbReference>
<feature type="domain" description="VWFD" evidence="5">
    <location>
        <begin position="1359"/>
        <end position="1546"/>
    </location>
</feature>
<evidence type="ECO:0000259" key="5">
    <source>
        <dbReference type="PROSITE" id="PS51233"/>
    </source>
</evidence>
<dbReference type="InterPro" id="IPR050780">
    <property type="entry name" value="Mucin_vWF_Thrombospondin_sf"/>
</dbReference>
<comment type="caution">
    <text evidence="3">Lacks conserved residue(s) required for the propagation of feature annotation.</text>
</comment>
<dbReference type="Pfam" id="PF25962">
    <property type="entry name" value="TIL_OTOGL_Mucin"/>
    <property type="match status" value="1"/>
</dbReference>
<evidence type="ECO:0000313" key="6">
    <source>
        <dbReference type="Ensembl" id="ENSCCRP00020100919.1"/>
    </source>
</evidence>
<proteinExistence type="predicted"/>
<keyword evidence="2" id="KW-0325">Glycoprotein</keyword>
<evidence type="ECO:0000256" key="3">
    <source>
        <dbReference type="PROSITE-ProRule" id="PRU00039"/>
    </source>
</evidence>
<dbReference type="GO" id="GO:0005615">
    <property type="term" value="C:extracellular space"/>
    <property type="evidence" value="ECO:0007669"/>
    <property type="project" value="TreeGrafter"/>
</dbReference>
<dbReference type="Ensembl" id="ENSCCRT00020110333.1">
    <property type="protein sequence ID" value="ENSCCRP00020100919.1"/>
    <property type="gene ID" value="ENSCCRG00020046341.1"/>
</dbReference>
<dbReference type="PROSITE" id="PS51233">
    <property type="entry name" value="VWFD"/>
    <property type="match status" value="4"/>
</dbReference>
<dbReference type="InterPro" id="IPR001846">
    <property type="entry name" value="VWF_type-D"/>
</dbReference>
<dbReference type="InterPro" id="IPR058753">
    <property type="entry name" value="TIL_OTOGL_Mucin"/>
</dbReference>
<dbReference type="PROSITE" id="PS01225">
    <property type="entry name" value="CTCK_2"/>
    <property type="match status" value="1"/>
</dbReference>
<evidence type="ECO:0000259" key="4">
    <source>
        <dbReference type="PROSITE" id="PS01225"/>
    </source>
</evidence>
<dbReference type="SUPFAM" id="SSF57567">
    <property type="entry name" value="Serine protease inhibitors"/>
    <property type="match status" value="5"/>
</dbReference>
<dbReference type="InterPro" id="IPR036195">
    <property type="entry name" value="AbfB_ABD_sf"/>
</dbReference>
<dbReference type="PANTHER" id="PTHR11339">
    <property type="entry name" value="EXTRACELLULAR MATRIX GLYCOPROTEIN RELATED"/>
    <property type="match status" value="1"/>
</dbReference>
<dbReference type="InterPro" id="IPR036084">
    <property type="entry name" value="Ser_inhib-like_sf"/>
</dbReference>
<dbReference type="SMART" id="SM00832">
    <property type="entry name" value="C8"/>
    <property type="match status" value="4"/>
</dbReference>
<evidence type="ECO:0000256" key="1">
    <source>
        <dbReference type="ARBA" id="ARBA00023157"/>
    </source>
</evidence>
<evidence type="ECO:0000256" key="2">
    <source>
        <dbReference type="ARBA" id="ARBA00023180"/>
    </source>
</evidence>
<dbReference type="PANTHER" id="PTHR11339:SF225">
    <property type="entry name" value="OTOGELIN-LIKE PROTEIN"/>
    <property type="match status" value="1"/>
</dbReference>
<dbReference type="InterPro" id="IPR006207">
    <property type="entry name" value="Cys_knot_C"/>
</dbReference>
<dbReference type="Proteomes" id="UP000694701">
    <property type="component" value="Unplaced"/>
</dbReference>
<dbReference type="InterPro" id="IPR007934">
    <property type="entry name" value="AbfB_ABD"/>
</dbReference>
<dbReference type="Pfam" id="PF01826">
    <property type="entry name" value="TIL"/>
    <property type="match status" value="1"/>
</dbReference>
<dbReference type="InterPro" id="IPR002919">
    <property type="entry name" value="TIL_dom"/>
</dbReference>
<dbReference type="SMART" id="SM00216">
    <property type="entry name" value="VWD"/>
    <property type="match status" value="4"/>
</dbReference>
<sequence>HHFETFDGMYYYFPGTCSYILAKDCHSTEPQYTVWVHNSRSCRGSVYSCPRGLTLFFPNEEEIYISGYQVLKGGHRLSLPQTVRNVFFERLADYILVKSTFGFSLAWDGNSGVYLKMTEAHKGRPCGLCGNYNDDGSDDLSIVSDDIADFGNSWAVNLPQERSCPEVDDVFPGPCSSESDMDDAIEKCSALLFFPFISCHENIDPNPFVASCVSDMCVSDDEETFCRTLVEYTRACSHVGYPVREWRDSFPTCADGCEDSFVHRDCISCCPPTCTFEKECLGTNLHCLDGCYCPDGLILQNGTCIAVSQCPCVYHGTAYPLGHVLEQGCTVCVCMGGVWNCTENNCTAECTVMGDAHVTTFDGRIFMHMGSCQYVLVKSRGSTKFTVTLQYTACGESQEHSCIHSVALVVDEDVSRQVTLTREGEVVIGANMVNVRRLTSMFVGLRSVFGLRFQYDCQGGRIYLQLDSTWIGSTLGLCGTLNGNLRDDFLSPAGMIEGTPQLHVNAWKVSSACLSPVNIPIIDPCEMNQQNVFYAAQCDVLLEEVFAPCHAYVSPSMYHQQCRYQACRCGSACLCTALSHYAYICNKHHVTINFRAHVSECGMVCLGGMMYHPCTSACGRTCQSISSGEVCDGDCAEGCSCTEGTFYDHARQRCVLLYCHCYFMGSVFQPGEVSFSSSGPCLCRNGQMECVPEEREPERGDCPNGKVYYSCRSQSGRGPSGVGVACELTCRNLMLNLTCPPMTPCVPGCGCPAGLVAHNGECYYPENCPCAWLGLEYLPGESVDTPCYRCVCHRGFFNCTYSPCPAVCTIYSDRHYHTFDGLEYDYVSDCQVYLVKSVGDTEVSIMSQNKDCYESGIVCMKYLLIYVGLTKIYFSDNSGKPVRRGYEFQLWGAGYYTVVHFPAQDLTILWDRKTTIHIRAGPQWKGQMSGLCGNFDMVTVNDMTTAGHMEVSNAQAFGDSWAVGQCESDFVVRRLCEGDLSRQPYAKRECGLLYSDVFAPCHNVVDVTWFYKNCLTDTCNCNRGGDCECLCTSIAAYAHKCCQNGITVNWRSPTVCPYDCEYYNQELGEGPFTLSSAEQNDSVCVFGANVSSGEVFPLLRTNAQPSTIFHFMITTGLYKDRASRLPVVSLESAERPNYFLCVTANRGLRLEHWQPGEEFRRRATFIHHQGLWLPGRSSFELHSQKGVFLALSRTHTRAQSYDHTYPFKISSSFIIEESSFVIPYRLICEWKYHACASPCVKTCNDPDATRCQFLPPVEGCFPRCPKSMLLDEVTRRCVYKEDCTPTTPTSPPTTLSSTMPPYSLRVDECSEYICFNGQLMLHNSSQHCRYNISQPQCNLLGTPIQTNTDPCCPLWKCPCRCSIISDLRVITFDGNNVALYDIGSYILVHLPREKIVGHIEKCPTSESVNYIRRPTPSGGTSGLCFKKLNITTQSYRIMVNRLERKASVNQITARLPLTRQNLHIDDTGTMYIINTPGGINIKWYHSTGIMVLQYTAPDNTSTRGLCGCCDGNPADDLRLPNGTVVQDIEDIPVFLHGWMVDTSEDTDYFRRVGDNCTTGNCSKCFTMLNQRPFSKCHHKVSPEHFCDKIWAGDLHYKEHECDFLAAYVAICYTHQICFSWRKSNFCPLKCPSGKEYKPCVNTCKTRTCQNRDYYEESTCSSIREECVCKSSTILHRADSAFCVTEDQCVCTDNDGAPRAPGEVWNGSLRGCCLFKCLENGSVVPVEPECSYEPAPLCEREGEYAVDVLEEGVCCPKKICECNLTICQSEVPSCENGDKLVIGYSALSCCPEYRCECDPLACQSVPAPICREDQFLVEVRGAHACCYSYMCVCESCIEPVPVCLPGEILAVDVNTTNHCCPHYHCVCDRSLCPEPSVSCAPGAVLVKRPVLDRCCPETHYNQDNYTYYRITLYSWVATCTRFDCMETAVGAGVLASGVVCPPFNDTECIQNGGIVQTYVDGCCKTCKEDGKTCKRVAIRTTIRKDDCRSNAPVSVTVYSCDGKCPSATIFNFNINSHARFCKCCRENSLQNRIIQLYCTRNATTVDYYYQEPMDCSCQWN</sequence>
<protein>
    <submittedName>
        <fullName evidence="6">Otogelin-like</fullName>
    </submittedName>
</protein>
<dbReference type="Pfam" id="PF00094">
    <property type="entry name" value="VWD"/>
    <property type="match status" value="4"/>
</dbReference>
<evidence type="ECO:0000313" key="7">
    <source>
        <dbReference type="Proteomes" id="UP000694701"/>
    </source>
</evidence>
<dbReference type="Gene3D" id="2.80.10.50">
    <property type="match status" value="1"/>
</dbReference>
<feature type="domain" description="VWFD" evidence="5">
    <location>
        <begin position="806"/>
        <end position="969"/>
    </location>
</feature>
<accession>A0A8C2JZ86</accession>
<dbReference type="InterPro" id="IPR014853">
    <property type="entry name" value="VWF/SSPO/ZAN-like_Cys-rich_dom"/>
</dbReference>
<reference evidence="6" key="1">
    <citation type="submission" date="2025-08" db="UniProtKB">
        <authorList>
            <consortium name="Ensembl"/>
        </authorList>
    </citation>
    <scope>IDENTIFICATION</scope>
</reference>
<keyword evidence="1" id="KW-1015">Disulfide bond</keyword>
<dbReference type="Gene3D" id="2.10.25.10">
    <property type="entry name" value="Laminin"/>
    <property type="match status" value="5"/>
</dbReference>
<dbReference type="GO" id="GO:0046373">
    <property type="term" value="P:L-arabinose metabolic process"/>
    <property type="evidence" value="ECO:0007669"/>
    <property type="project" value="InterPro"/>
</dbReference>
<name>A0A8C2JZ86_CYPCA</name>
<organism evidence="6 7">
    <name type="scientific">Cyprinus carpio</name>
    <name type="common">Common carp</name>
    <dbReference type="NCBI Taxonomy" id="7962"/>
    <lineage>
        <taxon>Eukaryota</taxon>
        <taxon>Metazoa</taxon>
        <taxon>Chordata</taxon>
        <taxon>Craniata</taxon>
        <taxon>Vertebrata</taxon>
        <taxon>Euteleostomi</taxon>
        <taxon>Actinopterygii</taxon>
        <taxon>Neopterygii</taxon>
        <taxon>Teleostei</taxon>
        <taxon>Ostariophysi</taxon>
        <taxon>Cypriniformes</taxon>
        <taxon>Cyprinidae</taxon>
        <taxon>Cyprininae</taxon>
        <taxon>Cyprinus</taxon>
    </lineage>
</organism>
<dbReference type="Pfam" id="PF08742">
    <property type="entry name" value="C8"/>
    <property type="match status" value="4"/>
</dbReference>
<dbReference type="Pfam" id="PF05270">
    <property type="entry name" value="AbfB"/>
    <property type="match status" value="1"/>
</dbReference>
<feature type="domain" description="VWFD" evidence="5">
    <location>
        <begin position="348"/>
        <end position="514"/>
    </location>
</feature>
<feature type="domain" description="CTCK" evidence="4">
    <location>
        <begin position="1972"/>
        <end position="2059"/>
    </location>
</feature>
<dbReference type="CDD" id="cd19941">
    <property type="entry name" value="TIL"/>
    <property type="match status" value="4"/>
</dbReference>